<dbReference type="InterPro" id="IPR008928">
    <property type="entry name" value="6-hairpin_glycosidase_sf"/>
</dbReference>
<dbReference type="STRING" id="472759.Nhal_0463"/>
<accession>D5BVM1</accession>
<dbReference type="EMBL" id="CP001798">
    <property type="protein sequence ID" value="ADE13649.1"/>
    <property type="molecule type" value="Genomic_DNA"/>
</dbReference>
<dbReference type="KEGG" id="nhl:Nhal_0463"/>
<dbReference type="eggNOG" id="COG3408">
    <property type="taxonomic scope" value="Bacteria"/>
</dbReference>
<proteinExistence type="inferred from homology"/>
<comment type="similarity">
    <text evidence="2">Belongs to the glycosyl hydrolase 100 family.</text>
</comment>
<keyword evidence="6" id="KW-0326">Glycosidase</keyword>
<comment type="catalytic activity">
    <reaction evidence="1">
        <text>Hydrolysis of terminal non-reducing beta-D-fructofuranoside residues in beta-D-fructofuranosides.</text>
        <dbReference type="EC" id="3.2.1.26"/>
    </reaction>
</comment>
<sequence>MPPLNPEHRRTEDLLEQCYQYSLALLRRNSAPAGIMACTPTEKASNRHYTAIFGRDAAICTLGLIASGQPDLIGTAVNGLLTLAKHQAPNGQIPKYVKPDLKEVDFWYSGCIDATLWWLIALNYVDQHRPEIKLGEELNTAVQRALNWLLCQEHQTFFLLQQNEASDWADIMPRSGFVLYTNALWFYVKKLYQLPCLEQTHYYFNALFFPFRQQFIKHRRARLLAHYIRNKCNSRQTYLSFINFSFWGEEIDVFGNILALLLNLPEDSRWRKEIHAALSKLGIDHPFPVRVVGIPIHQENPLWRTYMQRHQQNYPYQYHNGGIWPFIGSFWVLLLARLGMGGKARKTLLKVAASHQVNEWQFNEWFHGETGKPMGMPGQSWNAAMFILNYHILYGEAASKGKGPSNFDAHFPERSVLSSRRRLKYKPLA</sequence>
<keyword evidence="5" id="KW-0119">Carbohydrate metabolism</keyword>
<dbReference type="HOGENOM" id="CLU_652020_0_0_6"/>
<dbReference type="GO" id="GO:0033926">
    <property type="term" value="F:endo-alpha-N-acetylgalactosaminidase activity"/>
    <property type="evidence" value="ECO:0007669"/>
    <property type="project" value="InterPro"/>
</dbReference>
<dbReference type="AlphaFoldDB" id="D5BVM1"/>
<dbReference type="EC" id="3.2.1.26" evidence="3"/>
<dbReference type="RefSeq" id="WP_013031544.1">
    <property type="nucleotide sequence ID" value="NC_013960.1"/>
</dbReference>
<protein>
    <recommendedName>
        <fullName evidence="3">beta-fructofuranosidase</fullName>
        <ecNumber evidence="3">3.2.1.26</ecNumber>
    </recommendedName>
</protein>
<evidence type="ECO:0000256" key="2">
    <source>
        <dbReference type="ARBA" id="ARBA00007671"/>
    </source>
</evidence>
<reference evidence="8" key="1">
    <citation type="submission" date="2010-04" db="EMBL/GenBank/DDBJ databases">
        <title>Complete genome sequence of Nitrosococcus halophilus Nc4, a salt-adapted, aerobic obligate ammonia-oxidizing sulfur purple bacterium.</title>
        <authorList>
            <consortium name="US DOE Joint Genome Institute"/>
            <person name="Campbell M.A."/>
            <person name="Malfatti S.A."/>
            <person name="Chain P.S.G."/>
            <person name="Heidelberg J.F."/>
            <person name="Ward B.B."/>
            <person name="Klotz M.G."/>
        </authorList>
    </citation>
    <scope>NUCLEOTIDE SEQUENCE [LARGE SCALE GENOMIC DNA]</scope>
    <source>
        <strain evidence="8">Nc4</strain>
    </source>
</reference>
<organism evidence="7 8">
    <name type="scientific">Nitrosococcus halophilus (strain Nc4)</name>
    <dbReference type="NCBI Taxonomy" id="472759"/>
    <lineage>
        <taxon>Bacteria</taxon>
        <taxon>Pseudomonadati</taxon>
        <taxon>Pseudomonadota</taxon>
        <taxon>Gammaproteobacteria</taxon>
        <taxon>Chromatiales</taxon>
        <taxon>Chromatiaceae</taxon>
        <taxon>Nitrosococcus</taxon>
    </lineage>
</organism>
<dbReference type="Proteomes" id="UP000001844">
    <property type="component" value="Chromosome"/>
</dbReference>
<evidence type="ECO:0000256" key="1">
    <source>
        <dbReference type="ARBA" id="ARBA00000094"/>
    </source>
</evidence>
<dbReference type="Gene3D" id="1.50.10.10">
    <property type="match status" value="2"/>
</dbReference>
<evidence type="ECO:0000313" key="8">
    <source>
        <dbReference type="Proteomes" id="UP000001844"/>
    </source>
</evidence>
<evidence type="ECO:0000256" key="5">
    <source>
        <dbReference type="ARBA" id="ARBA00023277"/>
    </source>
</evidence>
<gene>
    <name evidence="7" type="ordered locus">Nhal_0463</name>
</gene>
<dbReference type="Pfam" id="PF12899">
    <property type="entry name" value="Glyco_hydro_100"/>
    <property type="match status" value="1"/>
</dbReference>
<keyword evidence="4" id="KW-0378">Hydrolase</keyword>
<dbReference type="InterPro" id="IPR024746">
    <property type="entry name" value="Glyco_hydro_100"/>
</dbReference>
<dbReference type="GO" id="GO:0005975">
    <property type="term" value="P:carbohydrate metabolic process"/>
    <property type="evidence" value="ECO:0007669"/>
    <property type="project" value="InterPro"/>
</dbReference>
<dbReference type="InterPro" id="IPR012341">
    <property type="entry name" value="6hp_glycosidase-like_sf"/>
</dbReference>
<dbReference type="SUPFAM" id="SSF48208">
    <property type="entry name" value="Six-hairpin glycosidases"/>
    <property type="match status" value="1"/>
</dbReference>
<evidence type="ECO:0000313" key="7">
    <source>
        <dbReference type="EMBL" id="ADE13649.1"/>
    </source>
</evidence>
<evidence type="ECO:0000256" key="6">
    <source>
        <dbReference type="ARBA" id="ARBA00023295"/>
    </source>
</evidence>
<dbReference type="GO" id="GO:0004564">
    <property type="term" value="F:beta-fructofuranosidase activity"/>
    <property type="evidence" value="ECO:0007669"/>
    <property type="project" value="UniProtKB-EC"/>
</dbReference>
<dbReference type="OrthoDB" id="9763537at2"/>
<keyword evidence="8" id="KW-1185">Reference proteome</keyword>
<evidence type="ECO:0000256" key="3">
    <source>
        <dbReference type="ARBA" id="ARBA00012758"/>
    </source>
</evidence>
<name>D5BVM1_NITHN</name>
<evidence type="ECO:0000256" key="4">
    <source>
        <dbReference type="ARBA" id="ARBA00022801"/>
    </source>
</evidence>